<sequence>MAQTRSKDVGRPKNLLSMSKQNVSCPVMKAQDSTSLLMSAGTHKAKSFAGRSNHFKTRLSARDLEFACETEDDRDLEKFVLKSGVDLGLEIERAGSNFNRDIELRARLGRERMKMKWKALAKGLILSQAVCNAREQMKITMLGSVHADFSRITSSASNYYSAEVFSGLFDDNLVIFEPPTISFLRREEFRGCLDSLEKKKQQEYLELLHLHKTANRAVLAEDEDGELENGAFVDLGRRTPQLAGEEEGRRAPGGVFFERRPSTGETVALVPS</sequence>
<reference evidence="1 3" key="1">
    <citation type="journal article" date="2012" name="Nature">
        <title>Algal genomes reveal evolutionary mosaicism and the fate of nucleomorphs.</title>
        <authorList>
            <consortium name="DOE Joint Genome Institute"/>
            <person name="Curtis B.A."/>
            <person name="Tanifuji G."/>
            <person name="Burki F."/>
            <person name="Gruber A."/>
            <person name="Irimia M."/>
            <person name="Maruyama S."/>
            <person name="Arias M.C."/>
            <person name="Ball S.G."/>
            <person name="Gile G.H."/>
            <person name="Hirakawa Y."/>
            <person name="Hopkins J.F."/>
            <person name="Kuo A."/>
            <person name="Rensing S.A."/>
            <person name="Schmutz J."/>
            <person name="Symeonidi A."/>
            <person name="Elias M."/>
            <person name="Eveleigh R.J."/>
            <person name="Herman E.K."/>
            <person name="Klute M.J."/>
            <person name="Nakayama T."/>
            <person name="Obornik M."/>
            <person name="Reyes-Prieto A."/>
            <person name="Armbrust E.V."/>
            <person name="Aves S.J."/>
            <person name="Beiko R.G."/>
            <person name="Coutinho P."/>
            <person name="Dacks J.B."/>
            <person name="Durnford D.G."/>
            <person name="Fast N.M."/>
            <person name="Green B.R."/>
            <person name="Grisdale C.J."/>
            <person name="Hempel F."/>
            <person name="Henrissat B."/>
            <person name="Hoppner M.P."/>
            <person name="Ishida K."/>
            <person name="Kim E."/>
            <person name="Koreny L."/>
            <person name="Kroth P.G."/>
            <person name="Liu Y."/>
            <person name="Malik S.B."/>
            <person name="Maier U.G."/>
            <person name="McRose D."/>
            <person name="Mock T."/>
            <person name="Neilson J.A."/>
            <person name="Onodera N.T."/>
            <person name="Poole A.M."/>
            <person name="Pritham E.J."/>
            <person name="Richards T.A."/>
            <person name="Rocap G."/>
            <person name="Roy S.W."/>
            <person name="Sarai C."/>
            <person name="Schaack S."/>
            <person name="Shirato S."/>
            <person name="Slamovits C.H."/>
            <person name="Spencer D.F."/>
            <person name="Suzuki S."/>
            <person name="Worden A.Z."/>
            <person name="Zauner S."/>
            <person name="Barry K."/>
            <person name="Bell C."/>
            <person name="Bharti A.K."/>
            <person name="Crow J.A."/>
            <person name="Grimwood J."/>
            <person name="Kramer R."/>
            <person name="Lindquist E."/>
            <person name="Lucas S."/>
            <person name="Salamov A."/>
            <person name="McFadden G.I."/>
            <person name="Lane C.E."/>
            <person name="Keeling P.J."/>
            <person name="Gray M.W."/>
            <person name="Grigoriev I.V."/>
            <person name="Archibald J.M."/>
        </authorList>
    </citation>
    <scope>NUCLEOTIDE SEQUENCE</scope>
    <source>
        <strain evidence="1 3">CCMP2712</strain>
    </source>
</reference>
<evidence type="ECO:0000313" key="1">
    <source>
        <dbReference type="EMBL" id="EKX53931.1"/>
    </source>
</evidence>
<reference evidence="3" key="2">
    <citation type="submission" date="2012-11" db="EMBL/GenBank/DDBJ databases">
        <authorList>
            <person name="Kuo A."/>
            <person name="Curtis B.A."/>
            <person name="Tanifuji G."/>
            <person name="Burki F."/>
            <person name="Gruber A."/>
            <person name="Irimia M."/>
            <person name="Maruyama S."/>
            <person name="Arias M.C."/>
            <person name="Ball S.G."/>
            <person name="Gile G.H."/>
            <person name="Hirakawa Y."/>
            <person name="Hopkins J.F."/>
            <person name="Rensing S.A."/>
            <person name="Schmutz J."/>
            <person name="Symeonidi A."/>
            <person name="Elias M."/>
            <person name="Eveleigh R.J."/>
            <person name="Herman E.K."/>
            <person name="Klute M.J."/>
            <person name="Nakayama T."/>
            <person name="Obornik M."/>
            <person name="Reyes-Prieto A."/>
            <person name="Armbrust E.V."/>
            <person name="Aves S.J."/>
            <person name="Beiko R.G."/>
            <person name="Coutinho P."/>
            <person name="Dacks J.B."/>
            <person name="Durnford D.G."/>
            <person name="Fast N.M."/>
            <person name="Green B.R."/>
            <person name="Grisdale C."/>
            <person name="Hempe F."/>
            <person name="Henrissat B."/>
            <person name="Hoppner M.P."/>
            <person name="Ishida K.-I."/>
            <person name="Kim E."/>
            <person name="Koreny L."/>
            <person name="Kroth P.G."/>
            <person name="Liu Y."/>
            <person name="Malik S.-B."/>
            <person name="Maier U.G."/>
            <person name="McRose D."/>
            <person name="Mock T."/>
            <person name="Neilson J.A."/>
            <person name="Onodera N.T."/>
            <person name="Poole A.M."/>
            <person name="Pritham E.J."/>
            <person name="Richards T.A."/>
            <person name="Rocap G."/>
            <person name="Roy S.W."/>
            <person name="Sarai C."/>
            <person name="Schaack S."/>
            <person name="Shirato S."/>
            <person name="Slamovits C.H."/>
            <person name="Spencer D.F."/>
            <person name="Suzuki S."/>
            <person name="Worden A.Z."/>
            <person name="Zauner S."/>
            <person name="Barry K."/>
            <person name="Bell C."/>
            <person name="Bharti A.K."/>
            <person name="Crow J.A."/>
            <person name="Grimwood J."/>
            <person name="Kramer R."/>
            <person name="Lindquist E."/>
            <person name="Lucas S."/>
            <person name="Salamov A."/>
            <person name="McFadden G.I."/>
            <person name="Lane C.E."/>
            <person name="Keeling P.J."/>
            <person name="Gray M.W."/>
            <person name="Grigoriev I.V."/>
            <person name="Archibald J.M."/>
        </authorList>
    </citation>
    <scope>NUCLEOTIDE SEQUENCE</scope>
    <source>
        <strain evidence="3">CCMP2712</strain>
    </source>
</reference>
<protein>
    <submittedName>
        <fullName evidence="1 2">Uncharacterized protein</fullName>
    </submittedName>
</protein>
<dbReference type="RefSeq" id="XP_005840911.1">
    <property type="nucleotide sequence ID" value="XM_005840854.1"/>
</dbReference>
<dbReference type="EMBL" id="JH992968">
    <property type="protein sequence ID" value="EKX53931.1"/>
    <property type="molecule type" value="Genomic_DNA"/>
</dbReference>
<gene>
    <name evidence="1" type="ORF">GUITHDRAFT_100181</name>
</gene>
<name>L1JZC1_GUITC</name>
<keyword evidence="3" id="KW-1185">Reference proteome</keyword>
<dbReference type="EnsemblProtists" id="EKX53931">
    <property type="protein sequence ID" value="EKX53931"/>
    <property type="gene ID" value="GUITHDRAFT_100181"/>
</dbReference>
<proteinExistence type="predicted"/>
<dbReference type="KEGG" id="gtt:GUITHDRAFT_100181"/>
<reference evidence="2" key="3">
    <citation type="submission" date="2015-06" db="UniProtKB">
        <authorList>
            <consortium name="EnsemblProtists"/>
        </authorList>
    </citation>
    <scope>IDENTIFICATION</scope>
</reference>
<evidence type="ECO:0000313" key="3">
    <source>
        <dbReference type="Proteomes" id="UP000011087"/>
    </source>
</evidence>
<dbReference type="AlphaFoldDB" id="L1JZC1"/>
<dbReference type="Proteomes" id="UP000011087">
    <property type="component" value="Unassembled WGS sequence"/>
</dbReference>
<dbReference type="HOGENOM" id="CLU_1024681_0_0_1"/>
<evidence type="ECO:0000313" key="2">
    <source>
        <dbReference type="EnsemblProtists" id="EKX53931"/>
    </source>
</evidence>
<dbReference type="GeneID" id="17310784"/>
<dbReference type="PaxDb" id="55529-EKX53931"/>
<accession>L1JZC1</accession>
<organism evidence="1">
    <name type="scientific">Guillardia theta (strain CCMP2712)</name>
    <name type="common">Cryptophyte</name>
    <dbReference type="NCBI Taxonomy" id="905079"/>
    <lineage>
        <taxon>Eukaryota</taxon>
        <taxon>Cryptophyceae</taxon>
        <taxon>Pyrenomonadales</taxon>
        <taxon>Geminigeraceae</taxon>
        <taxon>Guillardia</taxon>
    </lineage>
</organism>